<dbReference type="Gene3D" id="3.10.180.10">
    <property type="entry name" value="2,3-Dihydroxybiphenyl 1,2-Dioxygenase, domain 1"/>
    <property type="match status" value="1"/>
</dbReference>
<dbReference type="PANTHER" id="PTHR36113">
    <property type="entry name" value="LYASE, PUTATIVE-RELATED-RELATED"/>
    <property type="match status" value="1"/>
</dbReference>
<gene>
    <name evidence="2" type="ORF">J5A65_00680</name>
</gene>
<dbReference type="SUPFAM" id="SSF54593">
    <property type="entry name" value="Glyoxalase/Bleomycin resistance protein/Dihydroxybiphenyl dioxygenase"/>
    <property type="match status" value="1"/>
</dbReference>
<dbReference type="EMBL" id="CP072384">
    <property type="protein sequence ID" value="QUC08305.1"/>
    <property type="molecule type" value="Genomic_DNA"/>
</dbReference>
<reference evidence="2 3" key="1">
    <citation type="submission" date="2021-03" db="EMBL/GenBank/DDBJ databases">
        <title>Human Oral Microbial Genomes.</title>
        <authorList>
            <person name="Johnston C.D."/>
            <person name="Chen T."/>
            <person name="Dewhirst F.E."/>
        </authorList>
    </citation>
    <scope>NUCLEOTIDE SEQUENCE [LARGE SCALE GENOMIC DNA]</scope>
    <source>
        <strain evidence="2 3">DSMZ 100122</strain>
    </source>
</reference>
<proteinExistence type="predicted"/>
<dbReference type="PANTHER" id="PTHR36113:SF1">
    <property type="entry name" value="GLYOXALASE_BLEOMYCIN RESISTANCE PROTEIN_DIOXYGENASE"/>
    <property type="match status" value="1"/>
</dbReference>
<dbReference type="InterPro" id="IPR037523">
    <property type="entry name" value="VOC_core"/>
</dbReference>
<name>A0ABX7Y527_9ACTN</name>
<evidence type="ECO:0000313" key="3">
    <source>
        <dbReference type="Proteomes" id="UP000678513"/>
    </source>
</evidence>
<sequence length="126" mass="13808">MSINHVAVFVRDLEAVRSFYETYFGAVANDQYHNPRTGLRTYFLTFEGGCRLELMTRPDVQASGSADQVGWAHTAFSLGSAEAVDLLAQRLSDDGFTIVSGPRTTGDGYYEAVVLDPEGNHVEITV</sequence>
<feature type="domain" description="VOC" evidence="1">
    <location>
        <begin position="2"/>
        <end position="126"/>
    </location>
</feature>
<dbReference type="InterPro" id="IPR004360">
    <property type="entry name" value="Glyas_Fos-R_dOase_dom"/>
</dbReference>
<dbReference type="InterPro" id="IPR051332">
    <property type="entry name" value="Fosfomycin_Res_Enzymes"/>
</dbReference>
<dbReference type="Proteomes" id="UP000678513">
    <property type="component" value="Chromosome"/>
</dbReference>
<dbReference type="RefSeq" id="WP_212324018.1">
    <property type="nucleotide sequence ID" value="NZ_AP024463.1"/>
</dbReference>
<dbReference type="Pfam" id="PF00903">
    <property type="entry name" value="Glyoxalase"/>
    <property type="match status" value="1"/>
</dbReference>
<dbReference type="InterPro" id="IPR029068">
    <property type="entry name" value="Glyas_Bleomycin-R_OHBP_Dase"/>
</dbReference>
<accession>A0ABX7Y527</accession>
<protein>
    <submittedName>
        <fullName evidence="2">VOC family protein</fullName>
    </submittedName>
</protein>
<keyword evidence="3" id="KW-1185">Reference proteome</keyword>
<evidence type="ECO:0000313" key="2">
    <source>
        <dbReference type="EMBL" id="QUC08305.1"/>
    </source>
</evidence>
<evidence type="ECO:0000259" key="1">
    <source>
        <dbReference type="PROSITE" id="PS51819"/>
    </source>
</evidence>
<dbReference type="PROSITE" id="PS51819">
    <property type="entry name" value="VOC"/>
    <property type="match status" value="1"/>
</dbReference>
<organism evidence="2 3">
    <name type="scientific">Arachnia rubra</name>
    <dbReference type="NCBI Taxonomy" id="1547448"/>
    <lineage>
        <taxon>Bacteria</taxon>
        <taxon>Bacillati</taxon>
        <taxon>Actinomycetota</taxon>
        <taxon>Actinomycetes</taxon>
        <taxon>Propionibacteriales</taxon>
        <taxon>Propionibacteriaceae</taxon>
        <taxon>Arachnia</taxon>
    </lineage>
</organism>